<accession>A0A653DMZ9</accession>
<gene>
    <name evidence="1" type="ORF">CALMAC_LOCUS18812</name>
</gene>
<organism evidence="1 2">
    <name type="scientific">Callosobruchus maculatus</name>
    <name type="common">Southern cowpea weevil</name>
    <name type="synonym">Pulse bruchid</name>
    <dbReference type="NCBI Taxonomy" id="64391"/>
    <lineage>
        <taxon>Eukaryota</taxon>
        <taxon>Metazoa</taxon>
        <taxon>Ecdysozoa</taxon>
        <taxon>Arthropoda</taxon>
        <taxon>Hexapoda</taxon>
        <taxon>Insecta</taxon>
        <taxon>Pterygota</taxon>
        <taxon>Neoptera</taxon>
        <taxon>Endopterygota</taxon>
        <taxon>Coleoptera</taxon>
        <taxon>Polyphaga</taxon>
        <taxon>Cucujiformia</taxon>
        <taxon>Chrysomeloidea</taxon>
        <taxon>Chrysomelidae</taxon>
        <taxon>Bruchinae</taxon>
        <taxon>Bruchini</taxon>
        <taxon>Callosobruchus</taxon>
    </lineage>
</organism>
<dbReference type="Proteomes" id="UP000410492">
    <property type="component" value="Unassembled WGS sequence"/>
</dbReference>
<name>A0A653DMZ9_CALMS</name>
<dbReference type="AlphaFoldDB" id="A0A653DMZ9"/>
<sequence>MEVTGRSIFYRFYYGLSSPAKPNIGIRFRLCCSLPFKTDYRFLVFTVPGGEYFIPTNEASIAPGSN</sequence>
<keyword evidence="2" id="KW-1185">Reference proteome</keyword>
<dbReference type="EMBL" id="CAACVG010013155">
    <property type="protein sequence ID" value="VEN61394.1"/>
    <property type="molecule type" value="Genomic_DNA"/>
</dbReference>
<evidence type="ECO:0000313" key="2">
    <source>
        <dbReference type="Proteomes" id="UP000410492"/>
    </source>
</evidence>
<proteinExistence type="predicted"/>
<reference evidence="1 2" key="1">
    <citation type="submission" date="2019-01" db="EMBL/GenBank/DDBJ databases">
        <authorList>
            <person name="Sayadi A."/>
        </authorList>
    </citation>
    <scope>NUCLEOTIDE SEQUENCE [LARGE SCALE GENOMIC DNA]</scope>
</reference>
<evidence type="ECO:0000313" key="1">
    <source>
        <dbReference type="EMBL" id="VEN61394.1"/>
    </source>
</evidence>
<protein>
    <submittedName>
        <fullName evidence="1">Uncharacterized protein</fullName>
    </submittedName>
</protein>